<dbReference type="Pfam" id="PF00459">
    <property type="entry name" value="Inositol_P"/>
    <property type="match status" value="1"/>
</dbReference>
<organism evidence="8 9">
    <name type="scientific">Gracilinema caldarium (strain ATCC 51460 / DSM 7334 / H1)</name>
    <name type="common">Treponema caldarium</name>
    <dbReference type="NCBI Taxonomy" id="744872"/>
    <lineage>
        <taxon>Bacteria</taxon>
        <taxon>Pseudomonadati</taxon>
        <taxon>Spirochaetota</taxon>
        <taxon>Spirochaetia</taxon>
        <taxon>Spirochaetales</taxon>
        <taxon>Breznakiellaceae</taxon>
        <taxon>Gracilinema</taxon>
    </lineage>
</organism>
<feature type="binding site" evidence="6">
    <location>
        <position position="83"/>
    </location>
    <ligand>
        <name>Mg(2+)</name>
        <dbReference type="ChEBI" id="CHEBI:18420"/>
        <label>1</label>
        <note>catalytic</note>
    </ligand>
</feature>
<dbReference type="eggNOG" id="COG0483">
    <property type="taxonomic scope" value="Bacteria"/>
</dbReference>
<evidence type="ECO:0000256" key="7">
    <source>
        <dbReference type="RuleBase" id="RU364068"/>
    </source>
</evidence>
<dbReference type="PANTHER" id="PTHR20854:SF4">
    <property type="entry name" value="INOSITOL-1-MONOPHOSPHATASE-RELATED"/>
    <property type="match status" value="1"/>
</dbReference>
<dbReference type="Gene3D" id="3.40.190.80">
    <property type="match status" value="1"/>
</dbReference>
<dbReference type="PANTHER" id="PTHR20854">
    <property type="entry name" value="INOSITOL MONOPHOSPHATASE"/>
    <property type="match status" value="1"/>
</dbReference>
<dbReference type="Gene3D" id="3.30.540.10">
    <property type="entry name" value="Fructose-1,6-Bisphosphatase, subunit A, domain 1"/>
    <property type="match status" value="1"/>
</dbReference>
<proteinExistence type="inferred from homology"/>
<protein>
    <recommendedName>
        <fullName evidence="7">Inositol-1-monophosphatase</fullName>
        <ecNumber evidence="7">3.1.3.25</ecNumber>
    </recommendedName>
</protein>
<dbReference type="PRINTS" id="PR00377">
    <property type="entry name" value="IMPHPHTASES"/>
</dbReference>
<dbReference type="GO" id="GO:0007165">
    <property type="term" value="P:signal transduction"/>
    <property type="evidence" value="ECO:0007669"/>
    <property type="project" value="TreeGrafter"/>
</dbReference>
<dbReference type="Proteomes" id="UP000000503">
    <property type="component" value="Chromosome"/>
</dbReference>
<feature type="binding site" evidence="6">
    <location>
        <position position="68"/>
    </location>
    <ligand>
        <name>Mg(2+)</name>
        <dbReference type="ChEBI" id="CHEBI:18420"/>
        <label>1</label>
        <note>catalytic</note>
    </ligand>
</feature>
<evidence type="ECO:0000256" key="2">
    <source>
        <dbReference type="ARBA" id="ARBA00001946"/>
    </source>
</evidence>
<dbReference type="GO" id="GO:0046872">
    <property type="term" value="F:metal ion binding"/>
    <property type="evidence" value="ECO:0007669"/>
    <property type="project" value="UniProtKB-KW"/>
</dbReference>
<dbReference type="PRINTS" id="PR01959">
    <property type="entry name" value="SBIMPHPHTASE"/>
</dbReference>
<dbReference type="HOGENOM" id="CLU_044118_0_4_12"/>
<gene>
    <name evidence="8" type="ordered locus">Spica_0194</name>
</gene>
<evidence type="ECO:0000256" key="6">
    <source>
        <dbReference type="PIRSR" id="PIRSR600760-2"/>
    </source>
</evidence>
<dbReference type="EC" id="3.1.3.25" evidence="7"/>
<feature type="binding site" evidence="6">
    <location>
        <position position="85"/>
    </location>
    <ligand>
        <name>Mg(2+)</name>
        <dbReference type="ChEBI" id="CHEBI:18420"/>
        <label>1</label>
        <note>catalytic</note>
    </ligand>
</feature>
<comment type="similarity">
    <text evidence="7">Belongs to the inositol monophosphatase superfamily.</text>
</comment>
<evidence type="ECO:0000313" key="8">
    <source>
        <dbReference type="EMBL" id="AEJ18362.1"/>
    </source>
</evidence>
<comment type="cofactor">
    <cofactor evidence="2 6 7">
        <name>Mg(2+)</name>
        <dbReference type="ChEBI" id="CHEBI:18420"/>
    </cofactor>
</comment>
<dbReference type="STRING" id="744872.Spica_0194"/>
<keyword evidence="3 6" id="KW-0479">Metal-binding</keyword>
<sequence length="265" mass="29355">MNTSLLQAMVVAAKAAGSFQMSEFRCRGPGWGDTKAAHDFVSFVDVESEQHIKTILHKTLPEAAFYGEETEKERGTEYTWIVDPLDGTTNYLSGLDHFSVSIALWQQDHPVLAVVYKPSTEELFTAIANTGAWRNGIPLTKAQFMDPIGALIATGTPYRSPDTVPAFYRALDQVLQTFRDVRRCGSAALDLCYVAAGFFQGFWEVDLQPYDVAAGLLLLQETGNLFTNFQGRPYDPFIHRGLVTGRPGVYELLAQQIKIAYGTLT</sequence>
<feature type="binding site" evidence="6">
    <location>
        <position position="86"/>
    </location>
    <ligand>
        <name>Mg(2+)</name>
        <dbReference type="ChEBI" id="CHEBI:18420"/>
        <label>1</label>
        <note>catalytic</note>
    </ligand>
</feature>
<dbReference type="InterPro" id="IPR033942">
    <property type="entry name" value="IMPase"/>
</dbReference>
<reference evidence="9" key="1">
    <citation type="journal article" date="2013" name="Stand. Genomic Sci.">
        <title>Genome sequence of the thermophilic fresh-water bacterium Spirochaeta caldaria type strain (H1(T)), reclassification of Spirochaeta caldaria, Spirochaeta stenostrepta, and Spirochaeta zuelzerae in the genus Treponema as Treponema caldaria comb. nov., Treponema stenostrepta comb. nov., and Treponema zuelzerae comb. nov., and emendation of the genus Treponema.</title>
        <authorList>
            <person name="Abt B."/>
            <person name="Goker M."/>
            <person name="Scheuner C."/>
            <person name="Han C."/>
            <person name="Lu M."/>
            <person name="Misra M."/>
            <person name="Lapidus A."/>
            <person name="Nolan M."/>
            <person name="Lucas S."/>
            <person name="Hammon N."/>
            <person name="Deshpande S."/>
            <person name="Cheng J.F."/>
            <person name="Tapia R."/>
            <person name="Goodwin L.A."/>
            <person name="Pitluck S."/>
            <person name="Liolios K."/>
            <person name="Pagani I."/>
            <person name="Ivanova N."/>
            <person name="Mavromatis K."/>
            <person name="Mikhailova N."/>
            <person name="Huntemann M."/>
            <person name="Pati A."/>
            <person name="Chen A."/>
            <person name="Palaniappan K."/>
            <person name="Land M."/>
            <person name="Hauser L."/>
            <person name="Jeffries C.D."/>
            <person name="Rohde M."/>
            <person name="Spring S."/>
            <person name="Gronow S."/>
            <person name="Detter J.C."/>
            <person name="Bristow J."/>
            <person name="Eisen J.A."/>
            <person name="Markowitz V."/>
            <person name="Hugenholtz P."/>
            <person name="Kyrpides N.C."/>
            <person name="Woyke T."/>
            <person name="Klenk H.P."/>
        </authorList>
    </citation>
    <scope>NUCLEOTIDE SEQUENCE</scope>
    <source>
        <strain evidence="9">ATCC 51460 / DSM 7334 / H1</strain>
    </source>
</reference>
<evidence type="ECO:0000256" key="3">
    <source>
        <dbReference type="ARBA" id="ARBA00022723"/>
    </source>
</evidence>
<keyword evidence="4 7" id="KW-0378">Hydrolase</keyword>
<dbReference type="KEGG" id="scd:Spica_0194"/>
<dbReference type="GO" id="GO:0006020">
    <property type="term" value="P:inositol metabolic process"/>
    <property type="evidence" value="ECO:0007669"/>
    <property type="project" value="TreeGrafter"/>
</dbReference>
<dbReference type="RefSeq" id="WP_013967675.1">
    <property type="nucleotide sequence ID" value="NC_015732.1"/>
</dbReference>
<accession>F8EWX6</accession>
<evidence type="ECO:0000256" key="1">
    <source>
        <dbReference type="ARBA" id="ARBA00001033"/>
    </source>
</evidence>
<dbReference type="InterPro" id="IPR000760">
    <property type="entry name" value="Inositol_monophosphatase-like"/>
</dbReference>
<dbReference type="GO" id="GO:0008934">
    <property type="term" value="F:inositol monophosphate 1-phosphatase activity"/>
    <property type="evidence" value="ECO:0007669"/>
    <property type="project" value="InterPro"/>
</dbReference>
<dbReference type="InterPro" id="IPR020583">
    <property type="entry name" value="Inositol_monoP_metal-BS"/>
</dbReference>
<dbReference type="AlphaFoldDB" id="F8EWX6"/>
<dbReference type="CDD" id="cd01639">
    <property type="entry name" value="IMPase"/>
    <property type="match status" value="1"/>
</dbReference>
<name>F8EWX6_GRAC1</name>
<dbReference type="InterPro" id="IPR022337">
    <property type="entry name" value="Inositol_monophosphatase_SuhB"/>
</dbReference>
<evidence type="ECO:0000313" key="9">
    <source>
        <dbReference type="Proteomes" id="UP000000503"/>
    </source>
</evidence>
<feature type="binding site" evidence="6">
    <location>
        <position position="211"/>
    </location>
    <ligand>
        <name>Mg(2+)</name>
        <dbReference type="ChEBI" id="CHEBI:18420"/>
        <label>1</label>
        <note>catalytic</note>
    </ligand>
</feature>
<evidence type="ECO:0000256" key="5">
    <source>
        <dbReference type="ARBA" id="ARBA00022842"/>
    </source>
</evidence>
<comment type="catalytic activity">
    <reaction evidence="1 7">
        <text>a myo-inositol phosphate + H2O = myo-inositol + phosphate</text>
        <dbReference type="Rhea" id="RHEA:24056"/>
        <dbReference type="ChEBI" id="CHEBI:15377"/>
        <dbReference type="ChEBI" id="CHEBI:17268"/>
        <dbReference type="ChEBI" id="CHEBI:43474"/>
        <dbReference type="ChEBI" id="CHEBI:84139"/>
        <dbReference type="EC" id="3.1.3.25"/>
    </reaction>
</comment>
<evidence type="ECO:0000256" key="4">
    <source>
        <dbReference type="ARBA" id="ARBA00022801"/>
    </source>
</evidence>
<dbReference type="SUPFAM" id="SSF56655">
    <property type="entry name" value="Carbohydrate phosphatase"/>
    <property type="match status" value="1"/>
</dbReference>
<dbReference type="OrthoDB" id="9772456at2"/>
<dbReference type="PROSITE" id="PS00629">
    <property type="entry name" value="IMP_1"/>
    <property type="match status" value="1"/>
</dbReference>
<dbReference type="EMBL" id="CP002868">
    <property type="protein sequence ID" value="AEJ18362.1"/>
    <property type="molecule type" value="Genomic_DNA"/>
</dbReference>
<keyword evidence="5 6" id="KW-0460">Magnesium</keyword>
<keyword evidence="9" id="KW-1185">Reference proteome</keyword>